<dbReference type="EMBL" id="QNQU01000002">
    <property type="protein sequence ID" value="RBQ11507.1"/>
    <property type="molecule type" value="Genomic_DNA"/>
</dbReference>
<name>A0A366LC82_9SPHI</name>
<protein>
    <submittedName>
        <fullName evidence="1">Uncharacterized protein</fullName>
    </submittedName>
</protein>
<evidence type="ECO:0000313" key="1">
    <source>
        <dbReference type="EMBL" id="RBQ11507.1"/>
    </source>
</evidence>
<evidence type="ECO:0000313" key="2">
    <source>
        <dbReference type="Proteomes" id="UP000252081"/>
    </source>
</evidence>
<dbReference type="OrthoDB" id="800074at2"/>
<keyword evidence="2" id="KW-1185">Reference proteome</keyword>
<gene>
    <name evidence="1" type="ORF">DRW42_03325</name>
</gene>
<dbReference type="AlphaFoldDB" id="A0A366LC82"/>
<comment type="caution">
    <text evidence="1">The sequence shown here is derived from an EMBL/GenBank/DDBJ whole genome shotgun (WGS) entry which is preliminary data.</text>
</comment>
<accession>A0A366LC82</accession>
<reference evidence="1 2" key="1">
    <citation type="submission" date="2018-07" db="EMBL/GenBank/DDBJ databases">
        <title>A draft genome of a endophytic bacteria, a new species of Pedobacter.</title>
        <authorList>
            <person name="Zhang Z.D."/>
            <person name="Chen Z.J."/>
        </authorList>
    </citation>
    <scope>NUCLEOTIDE SEQUENCE [LARGE SCALE GENOMIC DNA]</scope>
    <source>
        <strain evidence="1 2">RS10</strain>
    </source>
</reference>
<dbReference type="RefSeq" id="WP_113947421.1">
    <property type="nucleotide sequence ID" value="NZ_QNQU01000002.1"/>
</dbReference>
<dbReference type="Proteomes" id="UP000252081">
    <property type="component" value="Unassembled WGS sequence"/>
</dbReference>
<proteinExistence type="predicted"/>
<sequence length="76" mass="7910">MKKLVLKKEILLDGEILTRSQLKNVLGGFNLDTSSTGCATVTSCFNDTGCSEVSDCPSCKNVGGAPTDPGECGPKE</sequence>
<organism evidence="1 2">
    <name type="scientific">Pedobacter miscanthi</name>
    <dbReference type="NCBI Taxonomy" id="2259170"/>
    <lineage>
        <taxon>Bacteria</taxon>
        <taxon>Pseudomonadati</taxon>
        <taxon>Bacteroidota</taxon>
        <taxon>Sphingobacteriia</taxon>
        <taxon>Sphingobacteriales</taxon>
        <taxon>Sphingobacteriaceae</taxon>
        <taxon>Pedobacter</taxon>
    </lineage>
</organism>